<protein>
    <submittedName>
        <fullName evidence="2">Uncharacterized protein</fullName>
    </submittedName>
</protein>
<proteinExistence type="predicted"/>
<feature type="transmembrane region" description="Helical" evidence="1">
    <location>
        <begin position="191"/>
        <end position="220"/>
    </location>
</feature>
<organism evidence="2 3">
    <name type="scientific">Chaetoceros tenuissimus</name>
    <dbReference type="NCBI Taxonomy" id="426638"/>
    <lineage>
        <taxon>Eukaryota</taxon>
        <taxon>Sar</taxon>
        <taxon>Stramenopiles</taxon>
        <taxon>Ochrophyta</taxon>
        <taxon>Bacillariophyta</taxon>
        <taxon>Coscinodiscophyceae</taxon>
        <taxon>Chaetocerotophycidae</taxon>
        <taxon>Chaetocerotales</taxon>
        <taxon>Chaetocerotaceae</taxon>
        <taxon>Chaetoceros</taxon>
    </lineage>
</organism>
<feature type="transmembrane region" description="Helical" evidence="1">
    <location>
        <begin position="158"/>
        <end position="179"/>
    </location>
</feature>
<evidence type="ECO:0000313" key="3">
    <source>
        <dbReference type="Proteomes" id="UP001054902"/>
    </source>
</evidence>
<sequence length="349" mass="38680">MFISSNQFHNPPATYKEVAYSCLAIFKSEWKILFGLSASAFVSATVTCILLGLVLFFLFREQIEYLLGSEMSGGNRYLAEGIDIISSFLKRKNQEVDNPSAFSIAALFVVAALFLLSILLTGSTYNAAATHAVAVTYTGHSPCMKSSVQYGMKKAWSVLAYQTLLSLGGFALLSITLILPAEIGIKTHNSTFLIIGSFLSIFVFWFLQSLLAVSIPVIVIENKTALEGLKRSYEMCKNSKWFTFNAIFMYNFLLGLITQLLVILMCLLPQAILSLGLIVVNMVLLSLFPIVFVVIYISLSVRNEGLTLRSFSVLMGRSYLGDEVLDLNKIETQMTNMNIKKDPNPQQIV</sequence>
<keyword evidence="1" id="KW-0472">Membrane</keyword>
<keyword evidence="3" id="KW-1185">Reference proteome</keyword>
<feature type="transmembrane region" description="Helical" evidence="1">
    <location>
        <begin position="241"/>
        <end position="265"/>
    </location>
</feature>
<dbReference type="EMBL" id="BLLK01000045">
    <property type="protein sequence ID" value="GFH52510.1"/>
    <property type="molecule type" value="Genomic_DNA"/>
</dbReference>
<gene>
    <name evidence="2" type="ORF">CTEN210_08986</name>
</gene>
<dbReference type="Proteomes" id="UP001054902">
    <property type="component" value="Unassembled WGS sequence"/>
</dbReference>
<name>A0AAD3CX13_9STRA</name>
<reference evidence="2 3" key="1">
    <citation type="journal article" date="2021" name="Sci. Rep.">
        <title>The genome of the diatom Chaetoceros tenuissimus carries an ancient integrated fragment of an extant virus.</title>
        <authorList>
            <person name="Hongo Y."/>
            <person name="Kimura K."/>
            <person name="Takaki Y."/>
            <person name="Yoshida Y."/>
            <person name="Baba S."/>
            <person name="Kobayashi G."/>
            <person name="Nagasaki K."/>
            <person name="Hano T."/>
            <person name="Tomaru Y."/>
        </authorList>
    </citation>
    <scope>NUCLEOTIDE SEQUENCE [LARGE SCALE GENOMIC DNA]</scope>
    <source>
        <strain evidence="2 3">NIES-3715</strain>
    </source>
</reference>
<feature type="transmembrane region" description="Helical" evidence="1">
    <location>
        <begin position="101"/>
        <end position="120"/>
    </location>
</feature>
<keyword evidence="1" id="KW-1133">Transmembrane helix</keyword>
<evidence type="ECO:0000256" key="1">
    <source>
        <dbReference type="SAM" id="Phobius"/>
    </source>
</evidence>
<accession>A0AAD3CX13</accession>
<comment type="caution">
    <text evidence="2">The sequence shown here is derived from an EMBL/GenBank/DDBJ whole genome shotgun (WGS) entry which is preliminary data.</text>
</comment>
<evidence type="ECO:0000313" key="2">
    <source>
        <dbReference type="EMBL" id="GFH52510.1"/>
    </source>
</evidence>
<feature type="transmembrane region" description="Helical" evidence="1">
    <location>
        <begin position="33"/>
        <end position="59"/>
    </location>
</feature>
<keyword evidence="1" id="KW-0812">Transmembrane</keyword>
<dbReference type="AlphaFoldDB" id="A0AAD3CX13"/>
<feature type="transmembrane region" description="Helical" evidence="1">
    <location>
        <begin position="271"/>
        <end position="299"/>
    </location>
</feature>